<sequence length="85" mass="9850">MQNEEVQLMMESEHVQSVMQNVQVQSIMEKEAGKQSLIEDKTGSENHVLKGSQQEFKNKKQYKVTKEKGEEIEKEEDSDYSLKVS</sequence>
<name>A0AAD8L0N0_TARER</name>
<evidence type="ECO:0000256" key="1">
    <source>
        <dbReference type="SAM" id="MobiDB-lite"/>
    </source>
</evidence>
<comment type="caution">
    <text evidence="2">The sequence shown here is derived from an EMBL/GenBank/DDBJ whole genome shotgun (WGS) entry which is preliminary data.</text>
</comment>
<feature type="compositionally biased region" description="Basic and acidic residues" evidence="1">
    <location>
        <begin position="37"/>
        <end position="48"/>
    </location>
</feature>
<keyword evidence="3" id="KW-1185">Reference proteome</keyword>
<dbReference type="AlphaFoldDB" id="A0AAD8L0N0"/>
<organism evidence="2 3">
    <name type="scientific">Tagetes erecta</name>
    <name type="common">African marigold</name>
    <dbReference type="NCBI Taxonomy" id="13708"/>
    <lineage>
        <taxon>Eukaryota</taxon>
        <taxon>Viridiplantae</taxon>
        <taxon>Streptophyta</taxon>
        <taxon>Embryophyta</taxon>
        <taxon>Tracheophyta</taxon>
        <taxon>Spermatophyta</taxon>
        <taxon>Magnoliopsida</taxon>
        <taxon>eudicotyledons</taxon>
        <taxon>Gunneridae</taxon>
        <taxon>Pentapetalae</taxon>
        <taxon>asterids</taxon>
        <taxon>campanulids</taxon>
        <taxon>Asterales</taxon>
        <taxon>Asteraceae</taxon>
        <taxon>Asteroideae</taxon>
        <taxon>Heliantheae alliance</taxon>
        <taxon>Tageteae</taxon>
        <taxon>Tagetes</taxon>
    </lineage>
</organism>
<protein>
    <submittedName>
        <fullName evidence="2">Uncharacterized protein</fullName>
    </submittedName>
</protein>
<gene>
    <name evidence="2" type="ORF">QVD17_08943</name>
</gene>
<feature type="region of interest" description="Disordered" evidence="1">
    <location>
        <begin position="37"/>
        <end position="85"/>
    </location>
</feature>
<reference evidence="2" key="1">
    <citation type="journal article" date="2023" name="bioRxiv">
        <title>Improved chromosome-level genome assembly for marigold (Tagetes erecta).</title>
        <authorList>
            <person name="Jiang F."/>
            <person name="Yuan L."/>
            <person name="Wang S."/>
            <person name="Wang H."/>
            <person name="Xu D."/>
            <person name="Wang A."/>
            <person name="Fan W."/>
        </authorList>
    </citation>
    <scope>NUCLEOTIDE SEQUENCE</scope>
    <source>
        <strain evidence="2">WSJ</strain>
        <tissue evidence="2">Leaf</tissue>
    </source>
</reference>
<evidence type="ECO:0000313" key="3">
    <source>
        <dbReference type="Proteomes" id="UP001229421"/>
    </source>
</evidence>
<dbReference type="EMBL" id="JAUHHV010000002">
    <property type="protein sequence ID" value="KAK1432054.1"/>
    <property type="molecule type" value="Genomic_DNA"/>
</dbReference>
<evidence type="ECO:0000313" key="2">
    <source>
        <dbReference type="EMBL" id="KAK1432054.1"/>
    </source>
</evidence>
<accession>A0AAD8L0N0</accession>
<proteinExistence type="predicted"/>
<dbReference type="Proteomes" id="UP001229421">
    <property type="component" value="Unassembled WGS sequence"/>
</dbReference>